<sequence>MQYNSNDLNKESQLLKHQAEVLSGIIDSKEQYRKLTKAAIARWIKDFQDGRIEINTVDDLTKLIKLDLELQAEDF</sequence>
<dbReference type="KEGG" id="tab:CIG75_12820"/>
<dbReference type="EMBL" id="CP022657">
    <property type="protein sequence ID" value="ASS75782.1"/>
    <property type="molecule type" value="Genomic_DNA"/>
</dbReference>
<evidence type="ECO:0000313" key="2">
    <source>
        <dbReference type="Proteomes" id="UP000214688"/>
    </source>
</evidence>
<proteinExistence type="predicted"/>
<reference evidence="1 2" key="1">
    <citation type="journal article" date="2015" name="Int. J. Syst. Evol. Microbiol.">
        <title>Tumebacillus algifaecis sp. nov., isolated from decomposing algal scum.</title>
        <authorList>
            <person name="Wu Y.F."/>
            <person name="Zhang B."/>
            <person name="Xing P."/>
            <person name="Wu Q.L."/>
            <person name="Liu S.J."/>
        </authorList>
    </citation>
    <scope>NUCLEOTIDE SEQUENCE [LARGE SCALE GENOMIC DNA]</scope>
    <source>
        <strain evidence="1 2">THMBR28</strain>
    </source>
</reference>
<dbReference type="Proteomes" id="UP000214688">
    <property type="component" value="Chromosome"/>
</dbReference>
<dbReference type="OrthoDB" id="2938309at2"/>
<dbReference type="AlphaFoldDB" id="A0A223D2F1"/>
<accession>A0A223D2F1</accession>
<protein>
    <submittedName>
        <fullName evidence="1">Uncharacterized protein</fullName>
    </submittedName>
</protein>
<organism evidence="1 2">
    <name type="scientific">Tumebacillus algifaecis</name>
    <dbReference type="NCBI Taxonomy" id="1214604"/>
    <lineage>
        <taxon>Bacteria</taxon>
        <taxon>Bacillati</taxon>
        <taxon>Bacillota</taxon>
        <taxon>Bacilli</taxon>
        <taxon>Bacillales</taxon>
        <taxon>Alicyclobacillaceae</taxon>
        <taxon>Tumebacillus</taxon>
    </lineage>
</organism>
<evidence type="ECO:0000313" key="1">
    <source>
        <dbReference type="EMBL" id="ASS75782.1"/>
    </source>
</evidence>
<gene>
    <name evidence="1" type="ORF">CIG75_12820</name>
</gene>
<dbReference type="RefSeq" id="WP_094237023.1">
    <property type="nucleotide sequence ID" value="NZ_CP022657.1"/>
</dbReference>
<name>A0A223D2F1_9BACL</name>
<keyword evidence="2" id="KW-1185">Reference proteome</keyword>